<comment type="caution">
    <text evidence="5">The sequence shown here is derived from an EMBL/GenBank/DDBJ whole genome shotgun (WGS) entry which is preliminary data.</text>
</comment>
<gene>
    <name evidence="5" type="ORF">B0T11DRAFT_225719</name>
</gene>
<dbReference type="GO" id="GO:0000981">
    <property type="term" value="F:DNA-binding transcription factor activity, RNA polymerase II-specific"/>
    <property type="evidence" value="ECO:0007669"/>
    <property type="project" value="InterPro"/>
</dbReference>
<dbReference type="GO" id="GO:0005634">
    <property type="term" value="C:nucleus"/>
    <property type="evidence" value="ECO:0007669"/>
    <property type="project" value="UniProtKB-SubCell"/>
</dbReference>
<dbReference type="CDD" id="cd12148">
    <property type="entry name" value="fungal_TF_MHR"/>
    <property type="match status" value="1"/>
</dbReference>
<name>A0A8K0TDV2_9PEZI</name>
<dbReference type="SMART" id="SM00066">
    <property type="entry name" value="GAL4"/>
    <property type="match status" value="1"/>
</dbReference>
<evidence type="ECO:0000259" key="4">
    <source>
        <dbReference type="SMART" id="SM00066"/>
    </source>
</evidence>
<accession>A0A8K0TDV2</accession>
<evidence type="ECO:0000256" key="2">
    <source>
        <dbReference type="ARBA" id="ARBA00023242"/>
    </source>
</evidence>
<keyword evidence="2" id="KW-0539">Nucleus</keyword>
<feature type="domain" description="Zn(2)-C6 fungal-type" evidence="4">
    <location>
        <begin position="599"/>
        <end position="643"/>
    </location>
</feature>
<dbReference type="EMBL" id="JAGPXD010000003">
    <property type="protein sequence ID" value="KAH7361715.1"/>
    <property type="molecule type" value="Genomic_DNA"/>
</dbReference>
<dbReference type="SUPFAM" id="SSF57701">
    <property type="entry name" value="Zn2/Cys6 DNA-binding domain"/>
    <property type="match status" value="1"/>
</dbReference>
<dbReference type="Pfam" id="PF11951">
    <property type="entry name" value="Fungal_trans_2"/>
    <property type="match status" value="1"/>
</dbReference>
<reference evidence="5" key="1">
    <citation type="journal article" date="2021" name="Nat. Commun.">
        <title>Genetic determinants of endophytism in the Arabidopsis root mycobiome.</title>
        <authorList>
            <person name="Mesny F."/>
            <person name="Miyauchi S."/>
            <person name="Thiergart T."/>
            <person name="Pickel B."/>
            <person name="Atanasova L."/>
            <person name="Karlsson M."/>
            <person name="Huettel B."/>
            <person name="Barry K.W."/>
            <person name="Haridas S."/>
            <person name="Chen C."/>
            <person name="Bauer D."/>
            <person name="Andreopoulos W."/>
            <person name="Pangilinan J."/>
            <person name="LaButti K."/>
            <person name="Riley R."/>
            <person name="Lipzen A."/>
            <person name="Clum A."/>
            <person name="Drula E."/>
            <person name="Henrissat B."/>
            <person name="Kohler A."/>
            <person name="Grigoriev I.V."/>
            <person name="Martin F.M."/>
            <person name="Hacquard S."/>
        </authorList>
    </citation>
    <scope>NUCLEOTIDE SEQUENCE</scope>
    <source>
        <strain evidence="5">MPI-CAGE-AT-0016</strain>
    </source>
</reference>
<dbReference type="Pfam" id="PF00172">
    <property type="entry name" value="Zn_clus"/>
    <property type="match status" value="1"/>
</dbReference>
<dbReference type="OrthoDB" id="6730379at2759"/>
<feature type="region of interest" description="Disordered" evidence="3">
    <location>
        <begin position="571"/>
        <end position="594"/>
    </location>
</feature>
<dbReference type="GO" id="GO:0045944">
    <property type="term" value="P:positive regulation of transcription by RNA polymerase II"/>
    <property type="evidence" value="ECO:0007669"/>
    <property type="project" value="TreeGrafter"/>
</dbReference>
<feature type="compositionally biased region" description="Basic and acidic residues" evidence="3">
    <location>
        <begin position="579"/>
        <end position="594"/>
    </location>
</feature>
<evidence type="ECO:0000256" key="3">
    <source>
        <dbReference type="SAM" id="MobiDB-lite"/>
    </source>
</evidence>
<dbReference type="GO" id="GO:0000976">
    <property type="term" value="F:transcription cis-regulatory region binding"/>
    <property type="evidence" value="ECO:0007669"/>
    <property type="project" value="TreeGrafter"/>
</dbReference>
<sequence length="1070" mass="118276">MCANCTRFSTHPAAGAQIPGYDAVDVHLATSAQRLLVTRGPREIHLLNHIRALCVLVEYEASQSRGRLSWAHIDLTTEDAQTLESADVFLSLAERLHSLGQSNLQDFIRVDCNSATRSPSSSRQFQLLQITSLLIRSQQLSLHMLPAETLRPWMKGSSFNDLQSELDEYILTHPGISPATLEPPSGDETAHSVDAAMTLIMCHCTRIMLNKPFLPVPKTRSDASAEPASRPACLEFPGAPTLFLMERVRRCEASAATICHIARHIISNGGFFSYMGVLGFACMQGAFVLINQLHRGSKPPSARTVELLKFDFLVLAAVRKFHWPARHWLDVLFRAHEQTALPLERASDVAAVFFNFFNRYEDLEEPCFVPLDPEMPTRKGRRIATGPHAHVAVSASSTIPQPMEAGSWVHMYSAHLSGELASEEEMSPAPTEGHLQSALGGPSTSSRSSGIYHGDDLEPLVHEQSTQRAGVALMQLSMGGRDMDAGDHLPWPDTRFDEPSSLGIMSPPDQFPDMMGMDLDVDQFRQGSARYRVLAFSCWGASSTDDLRRYLSPLLLGPSEGNRNLTSRVAGLQPSTSRELTRPDRSPFMERKLPRPDLKNDAGACWRCVRQNRQCDGTLPRCKVCAAWGVKCPGFEVRLAWPSDVAGSKRRGKRPARSNTGSVPVDHVQQKPNDSMVRTLSPLGLPEEESFFMQHFLQNVARISLAVDNRGNGYRSLLPLALAEPTLLNAALAVAASHHSRWQHTTDLASRKYLRASCKSLRDRFADPGLIGQPATLAAMLFLVTYEVFLGSSRWRGHYDAIREWVRSRGDCSDLDSFLLNWVCLIDTQSAINLGTSTMPELEAWMESTSDQGDTVDVLFGCSAKLPRLMAAASRLFVSSRDGLMTPDEVSQKAEHLQQQIRALAIGPDASPSIGLSCTSTSHSFSTTIGMDEEELRQRAVATAEIFRHASHIYVHRITHGPGETLPAEMQRSLDAALSLLTMVPDSRGPGANLGWCLVVLGSELDTEHERDYITARWENLHLLGLSNNRNGQRTLEAAWQRRDLAVAGRAAPERWQDTMLRIGESQILV</sequence>
<keyword evidence="6" id="KW-1185">Reference proteome</keyword>
<proteinExistence type="predicted"/>
<dbReference type="AlphaFoldDB" id="A0A8K0TDV2"/>
<dbReference type="PANTHER" id="PTHR37534:SF17">
    <property type="entry name" value="ZN(2)-C6 FUNGAL-TYPE DOMAIN-CONTAINING PROTEIN"/>
    <property type="match status" value="1"/>
</dbReference>
<feature type="region of interest" description="Disordered" evidence="3">
    <location>
        <begin position="646"/>
        <end position="669"/>
    </location>
</feature>
<evidence type="ECO:0000256" key="1">
    <source>
        <dbReference type="ARBA" id="ARBA00004123"/>
    </source>
</evidence>
<dbReference type="InterPro" id="IPR021858">
    <property type="entry name" value="Fun_TF"/>
</dbReference>
<evidence type="ECO:0000313" key="5">
    <source>
        <dbReference type="EMBL" id="KAH7361715.1"/>
    </source>
</evidence>
<comment type="subcellular location">
    <subcellularLocation>
        <location evidence="1">Nucleus</location>
    </subcellularLocation>
</comment>
<organism evidence="5 6">
    <name type="scientific">Plectosphaerella cucumerina</name>
    <dbReference type="NCBI Taxonomy" id="40658"/>
    <lineage>
        <taxon>Eukaryota</taxon>
        <taxon>Fungi</taxon>
        <taxon>Dikarya</taxon>
        <taxon>Ascomycota</taxon>
        <taxon>Pezizomycotina</taxon>
        <taxon>Sordariomycetes</taxon>
        <taxon>Hypocreomycetidae</taxon>
        <taxon>Glomerellales</taxon>
        <taxon>Plectosphaerellaceae</taxon>
        <taxon>Plectosphaerella</taxon>
    </lineage>
</organism>
<evidence type="ECO:0000313" key="6">
    <source>
        <dbReference type="Proteomes" id="UP000813385"/>
    </source>
</evidence>
<dbReference type="GO" id="GO:0008270">
    <property type="term" value="F:zinc ion binding"/>
    <property type="evidence" value="ECO:0007669"/>
    <property type="project" value="InterPro"/>
</dbReference>
<protein>
    <submittedName>
        <fullName evidence="5">C6 transcription factor</fullName>
    </submittedName>
</protein>
<dbReference type="PANTHER" id="PTHR37534">
    <property type="entry name" value="TRANSCRIPTIONAL ACTIVATOR PROTEIN UGA3"/>
    <property type="match status" value="1"/>
</dbReference>
<dbReference type="InterPro" id="IPR036864">
    <property type="entry name" value="Zn2-C6_fun-type_DNA-bd_sf"/>
</dbReference>
<dbReference type="Proteomes" id="UP000813385">
    <property type="component" value="Unassembled WGS sequence"/>
</dbReference>
<dbReference type="InterPro" id="IPR001138">
    <property type="entry name" value="Zn2Cys6_DnaBD"/>
</dbReference>
<feature type="region of interest" description="Disordered" evidence="3">
    <location>
        <begin position="419"/>
        <end position="452"/>
    </location>
</feature>
<dbReference type="CDD" id="cd00067">
    <property type="entry name" value="GAL4"/>
    <property type="match status" value="1"/>
</dbReference>